<dbReference type="InterPro" id="IPR000008">
    <property type="entry name" value="C2_dom"/>
</dbReference>
<accession>A0A5B7C506</accession>
<feature type="domain" description="C2" evidence="3">
    <location>
        <begin position="1"/>
        <end position="79"/>
    </location>
</feature>
<evidence type="ECO:0000256" key="1">
    <source>
        <dbReference type="ARBA" id="ARBA00022723"/>
    </source>
</evidence>
<dbReference type="PANTHER" id="PTHR46502">
    <property type="entry name" value="C2 DOMAIN-CONTAINING"/>
    <property type="match status" value="1"/>
</dbReference>
<keyword evidence="1" id="KW-0479">Metal-binding</keyword>
<reference evidence="4" key="1">
    <citation type="submission" date="2019-08" db="EMBL/GenBank/DDBJ databases">
        <title>Reference gene set and small RNA set construction with multiple tissues from Davidia involucrata Baill.</title>
        <authorList>
            <person name="Yang H."/>
            <person name="Zhou C."/>
            <person name="Li G."/>
            <person name="Wang J."/>
            <person name="Gao P."/>
            <person name="Wang M."/>
            <person name="Wang R."/>
            <person name="Zhao Y."/>
        </authorList>
    </citation>
    <scope>NUCLEOTIDE SEQUENCE</scope>
    <source>
        <tissue evidence="4">Mixed with DoveR01_LX</tissue>
    </source>
</reference>
<sequence length="125" mass="14180">MLSFNLTSCRNYIHGAGQGSNPVWNEKFKFNVEYPGADDQYKLILKIMDKDAFSADDYLGQATIYLKDLLALGVENGTAELHPRKYSVVYADQTYCGEIRVGVTFTPKVQEETEEDFGGWKESDY</sequence>
<dbReference type="InterPro" id="IPR035892">
    <property type="entry name" value="C2_domain_sf"/>
</dbReference>
<dbReference type="AlphaFoldDB" id="A0A5B7C506"/>
<organism evidence="4">
    <name type="scientific">Davidia involucrata</name>
    <name type="common">Dove tree</name>
    <dbReference type="NCBI Taxonomy" id="16924"/>
    <lineage>
        <taxon>Eukaryota</taxon>
        <taxon>Viridiplantae</taxon>
        <taxon>Streptophyta</taxon>
        <taxon>Embryophyta</taxon>
        <taxon>Tracheophyta</taxon>
        <taxon>Spermatophyta</taxon>
        <taxon>Magnoliopsida</taxon>
        <taxon>eudicotyledons</taxon>
        <taxon>Gunneridae</taxon>
        <taxon>Pentapetalae</taxon>
        <taxon>asterids</taxon>
        <taxon>Cornales</taxon>
        <taxon>Nyssaceae</taxon>
        <taxon>Davidia</taxon>
    </lineage>
</organism>
<dbReference type="GO" id="GO:0046872">
    <property type="term" value="F:metal ion binding"/>
    <property type="evidence" value="ECO:0007669"/>
    <property type="project" value="UniProtKB-KW"/>
</dbReference>
<evidence type="ECO:0000259" key="3">
    <source>
        <dbReference type="PROSITE" id="PS50004"/>
    </source>
</evidence>
<dbReference type="PROSITE" id="PS50004">
    <property type="entry name" value="C2"/>
    <property type="match status" value="1"/>
</dbReference>
<evidence type="ECO:0000256" key="2">
    <source>
        <dbReference type="ARBA" id="ARBA00022837"/>
    </source>
</evidence>
<gene>
    <name evidence="4" type="ORF">Din_045408</name>
</gene>
<dbReference type="EMBL" id="GHES01045408">
    <property type="protein sequence ID" value="MPA75967.1"/>
    <property type="molecule type" value="Transcribed_RNA"/>
</dbReference>
<keyword evidence="2" id="KW-0106">Calcium</keyword>
<dbReference type="SUPFAM" id="SSF49562">
    <property type="entry name" value="C2 domain (Calcium/lipid-binding domain, CaLB)"/>
    <property type="match status" value="1"/>
</dbReference>
<protein>
    <recommendedName>
        <fullName evidence="3">C2 domain-containing protein</fullName>
    </recommendedName>
</protein>
<proteinExistence type="predicted"/>
<dbReference type="Pfam" id="PF00168">
    <property type="entry name" value="C2"/>
    <property type="match status" value="1"/>
</dbReference>
<name>A0A5B7C506_DAVIN</name>
<evidence type="ECO:0000313" key="4">
    <source>
        <dbReference type="EMBL" id="MPA75967.1"/>
    </source>
</evidence>
<dbReference type="PANTHER" id="PTHR46502:SF15">
    <property type="entry name" value="16 KDA PHLOEM PROTEIN 1"/>
    <property type="match status" value="1"/>
</dbReference>
<dbReference type="Gene3D" id="2.60.40.150">
    <property type="entry name" value="C2 domain"/>
    <property type="match status" value="1"/>
</dbReference>